<dbReference type="HOGENOM" id="CLU_012893_5_3_6"/>
<dbReference type="Proteomes" id="UP000006087">
    <property type="component" value="Unassembled WGS sequence"/>
</dbReference>
<feature type="transmembrane region" description="Helical" evidence="7">
    <location>
        <begin position="203"/>
        <end position="223"/>
    </location>
</feature>
<dbReference type="GO" id="GO:0042910">
    <property type="term" value="F:xenobiotic transmembrane transporter activity"/>
    <property type="evidence" value="ECO:0007669"/>
    <property type="project" value="InterPro"/>
</dbReference>
<evidence type="ECO:0000313" key="9">
    <source>
        <dbReference type="Proteomes" id="UP000006087"/>
    </source>
</evidence>
<feature type="transmembrane region" description="Helical" evidence="7">
    <location>
        <begin position="427"/>
        <end position="446"/>
    </location>
</feature>
<protein>
    <submittedName>
        <fullName evidence="8">MATE efflux family protein</fullName>
    </submittedName>
</protein>
<feature type="transmembrane region" description="Helical" evidence="7">
    <location>
        <begin position="59"/>
        <end position="80"/>
    </location>
</feature>
<dbReference type="GO" id="GO:0005886">
    <property type="term" value="C:plasma membrane"/>
    <property type="evidence" value="ECO:0007669"/>
    <property type="project" value="UniProtKB-SubCell"/>
</dbReference>
<feature type="transmembrane region" description="Helical" evidence="7">
    <location>
        <begin position="171"/>
        <end position="191"/>
    </location>
</feature>
<comment type="caution">
    <text evidence="8">The sequence shown here is derived from an EMBL/GenBank/DDBJ whole genome shotgun (WGS) entry which is preliminary data.</text>
</comment>
<feature type="transmembrane region" description="Helical" evidence="7">
    <location>
        <begin position="86"/>
        <end position="112"/>
    </location>
</feature>
<feature type="transmembrane region" description="Helical" evidence="7">
    <location>
        <begin position="133"/>
        <end position="151"/>
    </location>
</feature>
<dbReference type="PANTHER" id="PTHR43549:SF3">
    <property type="entry name" value="MULTIDRUG RESISTANCE PROTEIN YPNP-RELATED"/>
    <property type="match status" value="1"/>
</dbReference>
<evidence type="ECO:0000256" key="2">
    <source>
        <dbReference type="ARBA" id="ARBA00022448"/>
    </source>
</evidence>
<evidence type="ECO:0000256" key="3">
    <source>
        <dbReference type="ARBA" id="ARBA00022475"/>
    </source>
</evidence>
<comment type="subcellular location">
    <subcellularLocation>
        <location evidence="1">Cell inner membrane</location>
        <topology evidence="1">Multi-pass membrane protein</topology>
    </subcellularLocation>
</comment>
<dbReference type="PANTHER" id="PTHR43549">
    <property type="entry name" value="MULTIDRUG RESISTANCE PROTEIN YPNP-RELATED"/>
    <property type="match status" value="1"/>
</dbReference>
<name>K1JAF1_AERVE</name>
<feature type="transmembrane region" description="Helical" evidence="7">
    <location>
        <begin position="321"/>
        <end position="339"/>
    </location>
</feature>
<dbReference type="PATRIC" id="fig|1073383.3.peg.174"/>
<evidence type="ECO:0000256" key="4">
    <source>
        <dbReference type="ARBA" id="ARBA00022692"/>
    </source>
</evidence>
<dbReference type="InterPro" id="IPR052031">
    <property type="entry name" value="Membrane_Transporter-Flippase"/>
</dbReference>
<evidence type="ECO:0000256" key="5">
    <source>
        <dbReference type="ARBA" id="ARBA00022989"/>
    </source>
</evidence>
<keyword evidence="5 7" id="KW-1133">Transmembrane helix</keyword>
<feature type="transmembrane region" description="Helical" evidence="7">
    <location>
        <begin position="229"/>
        <end position="253"/>
    </location>
</feature>
<dbReference type="InterPro" id="IPR048279">
    <property type="entry name" value="MdtK-like"/>
</dbReference>
<feature type="transmembrane region" description="Helical" evidence="7">
    <location>
        <begin position="452"/>
        <end position="473"/>
    </location>
</feature>
<dbReference type="PIRSF" id="PIRSF006603">
    <property type="entry name" value="DinF"/>
    <property type="match status" value="1"/>
</dbReference>
<dbReference type="EMBL" id="AGWU01000003">
    <property type="protein sequence ID" value="EKB24762.1"/>
    <property type="molecule type" value="Genomic_DNA"/>
</dbReference>
<keyword evidence="3" id="KW-1003">Cell membrane</keyword>
<feature type="transmembrane region" description="Helical" evidence="7">
    <location>
        <begin position="293"/>
        <end position="315"/>
    </location>
</feature>
<evidence type="ECO:0000256" key="7">
    <source>
        <dbReference type="SAM" id="Phobius"/>
    </source>
</evidence>
<accession>K1JAF1</accession>
<evidence type="ECO:0000256" key="1">
    <source>
        <dbReference type="ARBA" id="ARBA00004429"/>
    </source>
</evidence>
<dbReference type="InterPro" id="IPR002528">
    <property type="entry name" value="MATE_fam"/>
</dbReference>
<dbReference type="GO" id="GO:0015297">
    <property type="term" value="F:antiporter activity"/>
    <property type="evidence" value="ECO:0007669"/>
    <property type="project" value="InterPro"/>
</dbReference>
<evidence type="ECO:0000313" key="8">
    <source>
        <dbReference type="EMBL" id="EKB24762.1"/>
    </source>
</evidence>
<dbReference type="AlphaFoldDB" id="K1JAF1"/>
<evidence type="ECO:0000256" key="6">
    <source>
        <dbReference type="ARBA" id="ARBA00023136"/>
    </source>
</evidence>
<keyword evidence="2" id="KW-0813">Transport</keyword>
<sequence length="486" mass="52033">MNIFDGSTMSAIWSKVGPSRTGFHARTFKASCRDEPLTRTNPMLTAPIPVVLRQMTGPMIFGIIAILAFNLVDTFFIGMLGTEALAAISFTFPVTFVVTSLAMGLGAGLSAVIGHTLGQGKHDEAAHLATDSLFLAVIMVALLSTGGALTIQPLFTLLGASTELISLIHDYMLIWYLTVPMLVLPMVGNAAIRATGDTKTPSLVMAVAGLVNGVLDPLLIFGIGPFPEWGIRGAAIATSISWLMAMLVSLYILRHREGLLLWRLSPRARLLTHWRALLHVAVPASFTNMLNPLANAVLMTIFAGLGTEVVAAYGAASRVEALLLIVMMALASVLAPFISQNCGAGNPARAKAALQSCMRFALLFQLAIYGLTWLLAPQIANLFSDHPQVIRLIILYLHLVPIGYGFQGMVMLLASALNGVRASSISFLFNGLRLFGFLLPGAWLGAKLGGEQGIYLGILLANLAAGTLAWWYARHRFEALCHQGKP</sequence>
<keyword evidence="4 7" id="KW-0812">Transmembrane</keyword>
<gene>
    <name evidence="8" type="ORF">HMPREF1168_00171</name>
</gene>
<feature type="transmembrane region" description="Helical" evidence="7">
    <location>
        <begin position="392"/>
        <end position="415"/>
    </location>
</feature>
<dbReference type="NCBIfam" id="TIGR00797">
    <property type="entry name" value="matE"/>
    <property type="match status" value="1"/>
</dbReference>
<reference evidence="8 9" key="1">
    <citation type="submission" date="2012-06" db="EMBL/GenBank/DDBJ databases">
        <title>The Genome Sequence of Aeromonas veronii AMC34.</title>
        <authorList>
            <consortium name="The Broad Institute Genome Sequencing Platform"/>
            <person name="Earl A."/>
            <person name="Ward D."/>
            <person name="Feldgarden M."/>
            <person name="Gevers D."/>
            <person name="Graf J."/>
            <person name="Tomasi A."/>
            <person name="Horneman A."/>
            <person name="Walker B."/>
            <person name="Young S.K."/>
            <person name="Zeng Q."/>
            <person name="Gargeya S."/>
            <person name="Fitzgerald M."/>
            <person name="Haas B."/>
            <person name="Abouelleil A."/>
            <person name="Alvarado L."/>
            <person name="Arachchi H.M."/>
            <person name="Berlin A.M."/>
            <person name="Chapman S.B."/>
            <person name="Goldberg J."/>
            <person name="Griggs A."/>
            <person name="Gujja S."/>
            <person name="Hansen M."/>
            <person name="Howarth C."/>
            <person name="Imamovic A."/>
            <person name="Larimer J."/>
            <person name="McCowan C."/>
            <person name="Montmayeur A."/>
            <person name="Murphy C."/>
            <person name="Neiman D."/>
            <person name="Pearson M."/>
            <person name="Priest M."/>
            <person name="Roberts A."/>
            <person name="Saif S."/>
            <person name="Shea T."/>
            <person name="Sisk P."/>
            <person name="Sykes S."/>
            <person name="Wortman J."/>
            <person name="Nusbaum C."/>
            <person name="Birren B."/>
        </authorList>
    </citation>
    <scope>NUCLEOTIDE SEQUENCE [LARGE SCALE GENOMIC DNA]</scope>
    <source>
        <strain evidence="8 9">AMC34</strain>
    </source>
</reference>
<organism evidence="8 9">
    <name type="scientific">Aeromonas veronii AMC34</name>
    <dbReference type="NCBI Taxonomy" id="1073383"/>
    <lineage>
        <taxon>Bacteria</taxon>
        <taxon>Pseudomonadati</taxon>
        <taxon>Pseudomonadota</taxon>
        <taxon>Gammaproteobacteria</taxon>
        <taxon>Aeromonadales</taxon>
        <taxon>Aeromonadaceae</taxon>
        <taxon>Aeromonas</taxon>
    </lineage>
</organism>
<proteinExistence type="predicted"/>
<dbReference type="Pfam" id="PF01554">
    <property type="entry name" value="MatE"/>
    <property type="match status" value="2"/>
</dbReference>
<keyword evidence="6 7" id="KW-0472">Membrane</keyword>
<feature type="transmembrane region" description="Helical" evidence="7">
    <location>
        <begin position="360"/>
        <end position="380"/>
    </location>
</feature>